<gene>
    <name evidence="1" type="ORF">LCGC14_0303800</name>
</gene>
<dbReference type="EMBL" id="LAZR01000192">
    <property type="protein sequence ID" value="KKN82965.1"/>
    <property type="molecule type" value="Genomic_DNA"/>
</dbReference>
<comment type="caution">
    <text evidence="1">The sequence shown here is derived from an EMBL/GenBank/DDBJ whole genome shotgun (WGS) entry which is preliminary data.</text>
</comment>
<proteinExistence type="predicted"/>
<protein>
    <submittedName>
        <fullName evidence="1">Uncharacterized protein</fullName>
    </submittedName>
</protein>
<sequence length="74" mass="8262">MSKRLLTFSRAGHSFLFQYPVGREDEIVGRLIQLAEDPDCPMDWLDAATLSFQVAQYAASSPNEPLQASSDERS</sequence>
<accession>A0A0F9TPI0</accession>
<organism evidence="1">
    <name type="scientific">marine sediment metagenome</name>
    <dbReference type="NCBI Taxonomy" id="412755"/>
    <lineage>
        <taxon>unclassified sequences</taxon>
        <taxon>metagenomes</taxon>
        <taxon>ecological metagenomes</taxon>
    </lineage>
</organism>
<name>A0A0F9TPI0_9ZZZZ</name>
<reference evidence="1" key="1">
    <citation type="journal article" date="2015" name="Nature">
        <title>Complex archaea that bridge the gap between prokaryotes and eukaryotes.</title>
        <authorList>
            <person name="Spang A."/>
            <person name="Saw J.H."/>
            <person name="Jorgensen S.L."/>
            <person name="Zaremba-Niedzwiedzka K."/>
            <person name="Martijn J."/>
            <person name="Lind A.E."/>
            <person name="van Eijk R."/>
            <person name="Schleper C."/>
            <person name="Guy L."/>
            <person name="Ettema T.J."/>
        </authorList>
    </citation>
    <scope>NUCLEOTIDE SEQUENCE</scope>
</reference>
<evidence type="ECO:0000313" key="1">
    <source>
        <dbReference type="EMBL" id="KKN82965.1"/>
    </source>
</evidence>
<dbReference type="AlphaFoldDB" id="A0A0F9TPI0"/>